<organism evidence="1">
    <name type="scientific">Pithovirus LCPAC406</name>
    <dbReference type="NCBI Taxonomy" id="2506599"/>
    <lineage>
        <taxon>Viruses</taxon>
        <taxon>Pithoviruses</taxon>
    </lineage>
</organism>
<accession>A0A481ZCV8</accession>
<protein>
    <submittedName>
        <fullName evidence="1">Uncharacterized protein</fullName>
    </submittedName>
</protein>
<sequence length="87" mass="10152">MLLIVFFVKQGCMDLVSPQVIVCIKDGKFIWNGSPLNVNQEDCVEWSHYILINNKDIIEIDLYRHETKSNPFTACKKCCMEWKKGQL</sequence>
<name>A0A481ZCV8_9VIRU</name>
<reference evidence="1" key="1">
    <citation type="journal article" date="2019" name="MBio">
        <title>Virus Genomes from Deep Sea Sediments Expand the Ocean Megavirome and Support Independent Origins of Viral Gigantism.</title>
        <authorList>
            <person name="Backstrom D."/>
            <person name="Yutin N."/>
            <person name="Jorgensen S.L."/>
            <person name="Dharamshi J."/>
            <person name="Homa F."/>
            <person name="Zaremba-Niedwiedzka K."/>
            <person name="Spang A."/>
            <person name="Wolf Y.I."/>
            <person name="Koonin E.V."/>
            <person name="Ettema T.J."/>
        </authorList>
    </citation>
    <scope>NUCLEOTIDE SEQUENCE</scope>
</reference>
<proteinExistence type="predicted"/>
<dbReference type="EMBL" id="MK500604">
    <property type="protein sequence ID" value="QBK93738.1"/>
    <property type="molecule type" value="Genomic_DNA"/>
</dbReference>
<gene>
    <name evidence="1" type="ORF">LCPAC406_00520</name>
</gene>
<evidence type="ECO:0000313" key="1">
    <source>
        <dbReference type="EMBL" id="QBK93738.1"/>
    </source>
</evidence>